<protein>
    <submittedName>
        <fullName evidence="1">Uncharacterized protein</fullName>
    </submittedName>
</protein>
<proteinExistence type="predicted"/>
<dbReference type="InterPro" id="IPR049457">
    <property type="entry name" value="Emfourin"/>
</dbReference>
<gene>
    <name evidence="1" type="ORF">GCM10022200_11700</name>
</gene>
<name>A0ABP7AE95_9MICO</name>
<dbReference type="Proteomes" id="UP001501697">
    <property type="component" value="Unassembled WGS sequence"/>
</dbReference>
<reference evidence="2" key="1">
    <citation type="journal article" date="2019" name="Int. J. Syst. Evol. Microbiol.">
        <title>The Global Catalogue of Microorganisms (GCM) 10K type strain sequencing project: providing services to taxonomists for standard genome sequencing and annotation.</title>
        <authorList>
            <consortium name="The Broad Institute Genomics Platform"/>
            <consortium name="The Broad Institute Genome Sequencing Center for Infectious Disease"/>
            <person name="Wu L."/>
            <person name="Ma J."/>
        </authorList>
    </citation>
    <scope>NUCLEOTIDE SEQUENCE [LARGE SCALE GENOMIC DNA]</scope>
    <source>
        <strain evidence="2">JCM 16544</strain>
    </source>
</reference>
<dbReference type="Pfam" id="PF20242">
    <property type="entry name" value="Emfourin"/>
    <property type="match status" value="1"/>
</dbReference>
<accession>A0ABP7AE95</accession>
<evidence type="ECO:0000313" key="1">
    <source>
        <dbReference type="EMBL" id="GAA3630621.1"/>
    </source>
</evidence>
<sequence>MDEPRPRETEAPRDAAGDVEVGVARTGGIAGIRREWRASPPPDQTAAWIELITRCPWDVTSPGGAAGGADRFVWSIRARCEGDVRRAELGDAEVTGAWRDLVDAVRAGDTGGVSDRTAPSSS</sequence>
<dbReference type="EMBL" id="BAAAYU010000003">
    <property type="protein sequence ID" value="GAA3630621.1"/>
    <property type="molecule type" value="Genomic_DNA"/>
</dbReference>
<comment type="caution">
    <text evidence="1">The sequence shown here is derived from an EMBL/GenBank/DDBJ whole genome shotgun (WGS) entry which is preliminary data.</text>
</comment>
<evidence type="ECO:0000313" key="2">
    <source>
        <dbReference type="Proteomes" id="UP001501697"/>
    </source>
</evidence>
<dbReference type="RefSeq" id="WP_344737030.1">
    <property type="nucleotide sequence ID" value="NZ_BAAAYU010000003.1"/>
</dbReference>
<keyword evidence="2" id="KW-1185">Reference proteome</keyword>
<organism evidence="1 2">
    <name type="scientific">Microbacterium awajiense</name>
    <dbReference type="NCBI Taxonomy" id="415214"/>
    <lineage>
        <taxon>Bacteria</taxon>
        <taxon>Bacillati</taxon>
        <taxon>Actinomycetota</taxon>
        <taxon>Actinomycetes</taxon>
        <taxon>Micrococcales</taxon>
        <taxon>Microbacteriaceae</taxon>
        <taxon>Microbacterium</taxon>
    </lineage>
</organism>